<feature type="signal peptide" evidence="1">
    <location>
        <begin position="1"/>
        <end position="34"/>
    </location>
</feature>
<proteinExistence type="predicted"/>
<reference evidence="3" key="1">
    <citation type="submission" date="2008-01" db="EMBL/GenBank/DDBJ databases">
        <title>Complete sequence of chromosome of Caulobacter sp. K31.</title>
        <authorList>
            <consortium name="US DOE Joint Genome Institute"/>
            <person name="Copeland A."/>
            <person name="Lucas S."/>
            <person name="Lapidus A."/>
            <person name="Barry K."/>
            <person name="Glavina del Rio T."/>
            <person name="Dalin E."/>
            <person name="Tice H."/>
            <person name="Pitluck S."/>
            <person name="Bruce D."/>
            <person name="Goodwin L."/>
            <person name="Thompson L.S."/>
            <person name="Brettin T."/>
            <person name="Detter J.C."/>
            <person name="Han C."/>
            <person name="Schmutz J."/>
            <person name="Larimer F."/>
            <person name="Land M."/>
            <person name="Hauser L."/>
            <person name="Kyrpides N."/>
            <person name="Kim E."/>
            <person name="Stephens C."/>
            <person name="Richardson P."/>
        </authorList>
    </citation>
    <scope>NUCLEOTIDE SEQUENCE [LARGE SCALE GENOMIC DNA]</scope>
    <source>
        <strain evidence="3">K31</strain>
    </source>
</reference>
<feature type="chain" id="PRO_5002753195" evidence="1">
    <location>
        <begin position="35"/>
        <end position="197"/>
    </location>
</feature>
<dbReference type="PROSITE" id="PS51318">
    <property type="entry name" value="TAT"/>
    <property type="match status" value="1"/>
</dbReference>
<organism evidence="3">
    <name type="scientific">Caulobacter sp. (strain K31)</name>
    <dbReference type="NCBI Taxonomy" id="366602"/>
    <lineage>
        <taxon>Bacteria</taxon>
        <taxon>Pseudomonadati</taxon>
        <taxon>Pseudomonadota</taxon>
        <taxon>Alphaproteobacteria</taxon>
        <taxon>Caulobacterales</taxon>
        <taxon>Caulobacteraceae</taxon>
        <taxon>Caulobacter</taxon>
    </lineage>
</organism>
<evidence type="ECO:0000256" key="1">
    <source>
        <dbReference type="SAM" id="SignalP"/>
    </source>
</evidence>
<evidence type="ECO:0000313" key="3">
    <source>
        <dbReference type="EMBL" id="ABZ71811.1"/>
    </source>
</evidence>
<dbReference type="HOGENOM" id="CLU_100983_0_0_5"/>
<gene>
    <name evidence="3" type="ordered locus">Caul_2684</name>
</gene>
<dbReference type="STRING" id="366602.Caul_2684"/>
<dbReference type="InterPro" id="IPR006311">
    <property type="entry name" value="TAT_signal"/>
</dbReference>
<accession>B0SY64</accession>
<evidence type="ECO:0000259" key="2">
    <source>
        <dbReference type="Pfam" id="PF04366"/>
    </source>
</evidence>
<dbReference type="eggNOG" id="COG2930">
    <property type="taxonomic scope" value="Bacteria"/>
</dbReference>
<dbReference type="EMBL" id="CP000927">
    <property type="protein sequence ID" value="ABZ71811.1"/>
    <property type="molecule type" value="Genomic_DNA"/>
</dbReference>
<dbReference type="KEGG" id="cak:Caul_2684"/>
<sequence precursor="true">MTVGMKTSRRDLVSRGCAAAGVLLFAAAPLPAWADAAMAQKIADDSRETLAKLYAQSAKSRVLGANALAVLVFPRIAKAGLLVDGWGGQGALITGATGEASAFYEIFSATFGLQAGAQTFSYVLFFITESSLDSLKKGDGWSIGSGPSVVVVDQGMAETLNTTTLTQDVYAVPFGQYGLMAGLGLEGSKITRIHPTP</sequence>
<dbReference type="InterPro" id="IPR007461">
    <property type="entry name" value="Ysc84_actin-binding"/>
</dbReference>
<protein>
    <submittedName>
        <fullName evidence="3">Twin-arginine translocation pathway signal</fullName>
    </submittedName>
</protein>
<name>B0SY64_CAUSK</name>
<dbReference type="CDD" id="cd11524">
    <property type="entry name" value="SYLF"/>
    <property type="match status" value="1"/>
</dbReference>
<dbReference type="Pfam" id="PF04366">
    <property type="entry name" value="Ysc84"/>
    <property type="match status" value="1"/>
</dbReference>
<dbReference type="AlphaFoldDB" id="B0SY64"/>
<keyword evidence="1" id="KW-0732">Signal</keyword>
<feature type="domain" description="Ysc84 actin-binding" evidence="2">
    <location>
        <begin position="109"/>
        <end position="191"/>
    </location>
</feature>